<dbReference type="GO" id="GO:0043770">
    <property type="term" value="F:demethylmenaquinone methyltransferase activity"/>
    <property type="evidence" value="ECO:0007669"/>
    <property type="project" value="UniProtKB-UniRule"/>
</dbReference>
<dbReference type="PANTHER" id="PTHR43591">
    <property type="entry name" value="METHYLTRANSFERASE"/>
    <property type="match status" value="1"/>
</dbReference>
<feature type="binding site" evidence="6">
    <location>
        <begin position="106"/>
        <end position="107"/>
    </location>
    <ligand>
        <name>S-adenosyl-L-methionine</name>
        <dbReference type="ChEBI" id="CHEBI:59789"/>
    </ligand>
</feature>
<dbReference type="STRING" id="1464123.SAMN05444126_10171"/>
<evidence type="ECO:0000256" key="4">
    <source>
        <dbReference type="ARBA" id="ARBA00022691"/>
    </source>
</evidence>
<accession>A0A1H9P391</accession>
<feature type="binding site" evidence="6">
    <location>
        <position position="58"/>
    </location>
    <ligand>
        <name>S-adenosyl-L-methionine</name>
        <dbReference type="ChEBI" id="CHEBI:59789"/>
    </ligand>
</feature>
<dbReference type="InterPro" id="IPR004033">
    <property type="entry name" value="UbiE/COQ5_MeTrFase"/>
</dbReference>
<dbReference type="InterPro" id="IPR029063">
    <property type="entry name" value="SAM-dependent_MTases_sf"/>
</dbReference>
<dbReference type="Proteomes" id="UP000199318">
    <property type="component" value="Unassembled WGS sequence"/>
</dbReference>
<dbReference type="PANTHER" id="PTHR43591:SF24">
    <property type="entry name" value="2-METHOXY-6-POLYPRENYL-1,4-BENZOQUINOL METHYLASE, MITOCHONDRIAL"/>
    <property type="match status" value="1"/>
</dbReference>
<protein>
    <recommendedName>
        <fullName evidence="6">Demethylmenaquinone methyltransferase</fullName>
        <ecNumber evidence="6">2.1.1.163</ecNumber>
    </recommendedName>
</protein>
<evidence type="ECO:0000256" key="1">
    <source>
        <dbReference type="ARBA" id="ARBA00022428"/>
    </source>
</evidence>
<dbReference type="Pfam" id="PF01209">
    <property type="entry name" value="Ubie_methyltran"/>
    <property type="match status" value="1"/>
</dbReference>
<sequence length="236" mass="26460">MTTSKEKRVHDVFQSISSQYDKMNGIISFRRHIAWRKDTMKKMAVPPGSSALDVCCGTADWTAHLAEAAGKNGRVTGIDFSENMLAVGKEKLADKNMANVSLIQGNAMSLPFADDQFDYVTIGFGLRNVPDYLQVLKEMYRVAKPGGMVVCLETSQPTAPVFKQFYWFYFQKVMPMFGKFFAQSYEEYSWLQESSQSFPGKSELKRLFHEAGFSKVDVQSYAGGAAASHFAKKDQS</sequence>
<dbReference type="NCBIfam" id="NF001244">
    <property type="entry name" value="PRK00216.1-5"/>
    <property type="match status" value="1"/>
</dbReference>
<evidence type="ECO:0000313" key="8">
    <source>
        <dbReference type="Proteomes" id="UP000199318"/>
    </source>
</evidence>
<comment type="caution">
    <text evidence="7">The sequence shown here is derived from an EMBL/GenBank/DDBJ whole genome shotgun (WGS) entry which is preliminary data.</text>
</comment>
<dbReference type="AlphaFoldDB" id="A0A1H9P391"/>
<dbReference type="CDD" id="cd02440">
    <property type="entry name" value="AdoMet_MTases"/>
    <property type="match status" value="1"/>
</dbReference>
<name>A0A1H9P391_9BACI</name>
<evidence type="ECO:0000313" key="7">
    <source>
        <dbReference type="EMBL" id="SER42686.1"/>
    </source>
</evidence>
<dbReference type="Gene3D" id="3.40.50.150">
    <property type="entry name" value="Vaccinia Virus protein VP39"/>
    <property type="match status" value="1"/>
</dbReference>
<evidence type="ECO:0000256" key="3">
    <source>
        <dbReference type="ARBA" id="ARBA00022679"/>
    </source>
</evidence>
<evidence type="ECO:0000256" key="6">
    <source>
        <dbReference type="HAMAP-Rule" id="MF_01813"/>
    </source>
</evidence>
<dbReference type="OrthoDB" id="9808140at2"/>
<dbReference type="FunFam" id="3.40.50.150:FF:000086">
    <property type="entry name" value="Demethylmenaquinone methyltransferase"/>
    <property type="match status" value="1"/>
</dbReference>
<keyword evidence="2 6" id="KW-0489">Methyltransferase</keyword>
<dbReference type="InterPro" id="IPR023576">
    <property type="entry name" value="UbiE/COQ5_MeTrFase_CS"/>
</dbReference>
<gene>
    <name evidence="6" type="primary">menG</name>
    <name evidence="7" type="ORF">SAMN05444126_10171</name>
</gene>
<dbReference type="HAMAP" id="MF_01813">
    <property type="entry name" value="MenG_UbiE_methyltr"/>
    <property type="match status" value="1"/>
</dbReference>
<dbReference type="GO" id="GO:0032259">
    <property type="term" value="P:methylation"/>
    <property type="evidence" value="ECO:0007669"/>
    <property type="project" value="UniProtKB-KW"/>
</dbReference>
<dbReference type="RefSeq" id="WP_093071542.1">
    <property type="nucleotide sequence ID" value="NZ_FOGV01000001.1"/>
</dbReference>
<comment type="pathway">
    <text evidence="6">Quinol/quinone metabolism; menaquinone biosynthesis; menaquinol from 1,4-dihydroxy-2-naphthoate: step 2/2.</text>
</comment>
<dbReference type="EMBL" id="FOGV01000001">
    <property type="protein sequence ID" value="SER42686.1"/>
    <property type="molecule type" value="Genomic_DNA"/>
</dbReference>
<keyword evidence="8" id="KW-1185">Reference proteome</keyword>
<dbReference type="GO" id="GO:0009234">
    <property type="term" value="P:menaquinone biosynthetic process"/>
    <property type="evidence" value="ECO:0007669"/>
    <property type="project" value="UniProtKB-UniRule"/>
</dbReference>
<dbReference type="UniPathway" id="UPA00079">
    <property type="reaction ID" value="UER00169"/>
</dbReference>
<feature type="binding site" evidence="6">
    <location>
        <position position="79"/>
    </location>
    <ligand>
        <name>S-adenosyl-L-methionine</name>
        <dbReference type="ChEBI" id="CHEBI:59789"/>
    </ligand>
</feature>
<dbReference type="SUPFAM" id="SSF53335">
    <property type="entry name" value="S-adenosyl-L-methionine-dependent methyltransferases"/>
    <property type="match status" value="1"/>
</dbReference>
<dbReference type="PROSITE" id="PS51608">
    <property type="entry name" value="SAM_MT_UBIE"/>
    <property type="match status" value="1"/>
</dbReference>
<dbReference type="EC" id="2.1.1.163" evidence="6"/>
<comment type="caution">
    <text evidence="6">Lacks conserved residue(s) required for the propagation of feature annotation.</text>
</comment>
<dbReference type="NCBIfam" id="NF001243">
    <property type="entry name" value="PRK00216.1-4"/>
    <property type="match status" value="1"/>
</dbReference>
<dbReference type="PROSITE" id="PS01183">
    <property type="entry name" value="UBIE_1"/>
    <property type="match status" value="1"/>
</dbReference>
<proteinExistence type="inferred from homology"/>
<keyword evidence="1 6" id="KW-0474">Menaquinone biosynthesis</keyword>
<evidence type="ECO:0000256" key="2">
    <source>
        <dbReference type="ARBA" id="ARBA00022603"/>
    </source>
</evidence>
<organism evidence="7 8">
    <name type="scientific">Salisediminibacterium halotolerans</name>
    <dbReference type="NCBI Taxonomy" id="517425"/>
    <lineage>
        <taxon>Bacteria</taxon>
        <taxon>Bacillati</taxon>
        <taxon>Bacillota</taxon>
        <taxon>Bacilli</taxon>
        <taxon>Bacillales</taxon>
        <taxon>Bacillaceae</taxon>
        <taxon>Salisediminibacterium</taxon>
    </lineage>
</organism>
<comment type="catalytic activity">
    <reaction evidence="6">
        <text>a 2-demethylmenaquinol + S-adenosyl-L-methionine = a menaquinol + S-adenosyl-L-homocysteine + H(+)</text>
        <dbReference type="Rhea" id="RHEA:42640"/>
        <dbReference type="Rhea" id="RHEA-COMP:9539"/>
        <dbReference type="Rhea" id="RHEA-COMP:9563"/>
        <dbReference type="ChEBI" id="CHEBI:15378"/>
        <dbReference type="ChEBI" id="CHEBI:18151"/>
        <dbReference type="ChEBI" id="CHEBI:55437"/>
        <dbReference type="ChEBI" id="CHEBI:57856"/>
        <dbReference type="ChEBI" id="CHEBI:59789"/>
        <dbReference type="EC" id="2.1.1.163"/>
    </reaction>
</comment>
<comment type="similarity">
    <text evidence="6">Belongs to the class I-like SAM-binding methyltransferase superfamily. MenG/UbiE family.</text>
</comment>
<reference evidence="8" key="1">
    <citation type="submission" date="2016-10" db="EMBL/GenBank/DDBJ databases">
        <authorList>
            <person name="de Groot N.N."/>
        </authorList>
    </citation>
    <scope>NUCLEOTIDE SEQUENCE [LARGE SCALE GENOMIC DNA]</scope>
    <source>
        <strain evidence="8">10nlg</strain>
    </source>
</reference>
<dbReference type="NCBIfam" id="TIGR01934">
    <property type="entry name" value="MenG_MenH_UbiE"/>
    <property type="match status" value="1"/>
</dbReference>
<keyword evidence="3 6" id="KW-0808">Transferase</keyword>
<evidence type="ECO:0000256" key="5">
    <source>
        <dbReference type="ARBA" id="ARBA00059758"/>
    </source>
</evidence>
<keyword evidence="4 6" id="KW-0949">S-adenosyl-L-methionine</keyword>
<comment type="function">
    <text evidence="5 6">Methyltransferase required for the conversion of demethylmenaquinol (DMKH2) to menaquinol (MKH2).</text>
</comment>